<feature type="binding site" evidence="13">
    <location>
        <position position="666"/>
    </location>
    <ligand>
        <name>Zn(2+)</name>
        <dbReference type="ChEBI" id="CHEBI:29105"/>
    </ligand>
</feature>
<dbReference type="PRINTS" id="PR00980">
    <property type="entry name" value="TRNASYNTHALA"/>
</dbReference>
<keyword evidence="2 13" id="KW-0820">tRNA-binding</keyword>
<proteinExistence type="inferred from homology"/>
<dbReference type="Gene3D" id="3.30.54.20">
    <property type="match status" value="1"/>
</dbReference>
<reference evidence="16 17" key="1">
    <citation type="submission" date="2019-03" db="EMBL/GenBank/DDBJ databases">
        <title>Genomic Encyclopedia of Type Strains, Phase IV (KMG-IV): sequencing the most valuable type-strain genomes for metagenomic binning, comparative biology and taxonomic classification.</title>
        <authorList>
            <person name="Goeker M."/>
        </authorList>
    </citation>
    <scope>NUCLEOTIDE SEQUENCE [LARGE SCALE GENOMIC DNA]</scope>
    <source>
        <strain evidence="16 17">LX-B</strain>
    </source>
</reference>
<dbReference type="GO" id="GO:0006419">
    <property type="term" value="P:alanyl-tRNA aminoacylation"/>
    <property type="evidence" value="ECO:0007669"/>
    <property type="project" value="UniProtKB-UniRule"/>
</dbReference>
<comment type="caution">
    <text evidence="16">The sequence shown here is derived from an EMBL/GenBank/DDBJ whole genome shotgun (WGS) entry which is preliminary data.</text>
</comment>
<evidence type="ECO:0000256" key="14">
    <source>
        <dbReference type="SAM" id="Coils"/>
    </source>
</evidence>
<dbReference type="Pfam" id="PF01411">
    <property type="entry name" value="tRNA-synt_2c"/>
    <property type="match status" value="1"/>
</dbReference>
<comment type="cofactor">
    <cofactor evidence="13">
        <name>Zn(2+)</name>
        <dbReference type="ChEBI" id="CHEBI:29105"/>
    </cofactor>
    <text evidence="13">Binds 1 zinc ion per subunit.</text>
</comment>
<evidence type="ECO:0000256" key="6">
    <source>
        <dbReference type="ARBA" id="ARBA00022833"/>
    </source>
</evidence>
<dbReference type="Pfam" id="PF07973">
    <property type="entry name" value="tRNA_SAD"/>
    <property type="match status" value="1"/>
</dbReference>
<dbReference type="Gene3D" id="3.30.930.10">
    <property type="entry name" value="Bira Bifunctional Protein, Domain 2"/>
    <property type="match status" value="1"/>
</dbReference>
<dbReference type="SUPFAM" id="SSF101353">
    <property type="entry name" value="Putative anticodon-binding domain of alanyl-tRNA synthetase (AlaRS)"/>
    <property type="match status" value="1"/>
</dbReference>
<keyword evidence="3 13" id="KW-0436">Ligase</keyword>
<dbReference type="InterPro" id="IPR018164">
    <property type="entry name" value="Ala-tRNA-synth_IIc_N"/>
</dbReference>
<dbReference type="PANTHER" id="PTHR11777">
    <property type="entry name" value="ALANYL-TRNA SYNTHETASE"/>
    <property type="match status" value="1"/>
</dbReference>
<organism evidence="16 17">
    <name type="scientific">Hydrogenispora ethanolica</name>
    <dbReference type="NCBI Taxonomy" id="1082276"/>
    <lineage>
        <taxon>Bacteria</taxon>
        <taxon>Bacillati</taxon>
        <taxon>Bacillota</taxon>
        <taxon>Hydrogenispora</taxon>
    </lineage>
</organism>
<dbReference type="PROSITE" id="PS50860">
    <property type="entry name" value="AA_TRNA_LIGASE_II_ALA"/>
    <property type="match status" value="1"/>
</dbReference>
<dbReference type="SUPFAM" id="SSF50447">
    <property type="entry name" value="Translation proteins"/>
    <property type="match status" value="1"/>
</dbReference>
<dbReference type="GO" id="GO:0002161">
    <property type="term" value="F:aminoacyl-tRNA deacylase activity"/>
    <property type="evidence" value="ECO:0007669"/>
    <property type="project" value="TreeGrafter"/>
</dbReference>
<dbReference type="Gene3D" id="2.40.30.130">
    <property type="match status" value="1"/>
</dbReference>
<dbReference type="GO" id="GO:0005737">
    <property type="term" value="C:cytoplasm"/>
    <property type="evidence" value="ECO:0007669"/>
    <property type="project" value="UniProtKB-SubCell"/>
</dbReference>
<name>A0A4R1R0G1_HYDET</name>
<keyword evidence="8 13" id="KW-0694">RNA-binding</keyword>
<dbReference type="GO" id="GO:0140096">
    <property type="term" value="F:catalytic activity, acting on a protein"/>
    <property type="evidence" value="ECO:0007669"/>
    <property type="project" value="UniProtKB-ARBA"/>
</dbReference>
<comment type="subcellular location">
    <subcellularLocation>
        <location evidence="13">Cytoplasm</location>
    </subcellularLocation>
</comment>
<keyword evidence="13" id="KW-0963">Cytoplasm</keyword>
<evidence type="ECO:0000256" key="1">
    <source>
        <dbReference type="ARBA" id="ARBA00008226"/>
    </source>
</evidence>
<evidence type="ECO:0000313" key="17">
    <source>
        <dbReference type="Proteomes" id="UP000295008"/>
    </source>
</evidence>
<dbReference type="Gene3D" id="3.30.980.10">
    <property type="entry name" value="Threonyl-trna Synthetase, Chain A, domain 2"/>
    <property type="match status" value="1"/>
</dbReference>
<dbReference type="InterPro" id="IPR018165">
    <property type="entry name" value="Ala-tRNA-synth_IIc_core"/>
</dbReference>
<protein>
    <recommendedName>
        <fullName evidence="13">Alanine--tRNA ligase</fullName>
        <ecNumber evidence="13">6.1.1.7</ecNumber>
    </recommendedName>
    <alternativeName>
        <fullName evidence="13">Alanyl-tRNA synthetase</fullName>
        <shortName evidence="13">AlaRS</shortName>
    </alternativeName>
</protein>
<comment type="function">
    <text evidence="11 13">Catalyzes the attachment of alanine to tRNA(Ala) in a two-step reaction: alanine is first activated by ATP to form Ala-AMP and then transferred to the acceptor end of tRNA(Ala). Also edits incorrectly charged Ser-tRNA(Ala) and Gly-tRNA(Ala) via its editing domain.</text>
</comment>
<dbReference type="RefSeq" id="WP_132016648.1">
    <property type="nucleotide sequence ID" value="NZ_SLUN01000040.1"/>
</dbReference>
<dbReference type="SUPFAM" id="SSF55681">
    <property type="entry name" value="Class II aaRS and biotin synthetases"/>
    <property type="match status" value="1"/>
</dbReference>
<dbReference type="Proteomes" id="UP000295008">
    <property type="component" value="Unassembled WGS sequence"/>
</dbReference>
<gene>
    <name evidence="13" type="primary">alaS</name>
    <name evidence="16" type="ORF">EDC14_10407</name>
</gene>
<dbReference type="NCBIfam" id="TIGR00344">
    <property type="entry name" value="alaS"/>
    <property type="match status" value="1"/>
</dbReference>
<sequence length="872" mass="96260">MKSASQIRQEFLDFFQEKGHTIVSSASLIPHNDPTLIFTNAGMNQFKDVFLGTGTRTYHRAADSQKCIRVSGKHNDLEEVGRDTYHHTFFEMLGNWSFGDYYKKEAIAWAWELLTGRWGLPKDKLYATVYQTDEEAESLWKQVTDILPDHIMRFGEKDNFWEMGDTGPCGPCSEIHIDLGPERCDKGHIPGHVCGVNAGCARYIELWNLVFIQYNRKGDGSLEELPAKHVDTGMGFERIVSVLQGQRSNYDIDLFRRIIQGIEEVTGQSYAKAEHQVAMRVIADHIRALTFAIADGALPSNDGRGYVLRRILRRAARFGRTLGMTEPFLYRVIPHLAEAMGAAYPELLQQQAHCELVNKAEEEGFNRTLDKGIELFESIAARLAAAGETTVAGEDAFKLYDTYGFPLDLTQLMAEERGLTVDLDGFDREMENQRNKARQSGKFTMAEDQTRWETLAEEAHSVFRGYEVLETPARLCLVGEDPDYWQLVFDQTPFYAESGGQVGDTGTIRADGREFAVADTVKLNDRIVHRVRKAGPFPKEAREFQLAVAADRRRATAANHTATHLLQAALRQVLGEHVHQSGSSVAPERLRFDFTHFEKITAEQLAEVESLVNRVIGQGIAVCTEETTHEEALAAGAMALFGEKYGDRVRLVRVPGFSAELCGGTHVANTAQIRWFRIVSESSVATGVRRIEAVTGDEAFRMADAESRTLDELCGLLKTDAGQAVARLQSLLDDLNKYQKELAKSGQDQAAQQVKELFGRIRQAAAGRYLVARVDGLSMELMREAVDKLRDQMGSGVAVLGAVTEGKVSFVVGVTKDLTGTVQAGKIIKAVAAEAGGGGGGRPDLAQAGGKDAAKVDQALAVGETMVKELLG</sequence>
<dbReference type="GO" id="GO:0005524">
    <property type="term" value="F:ATP binding"/>
    <property type="evidence" value="ECO:0007669"/>
    <property type="project" value="UniProtKB-UniRule"/>
</dbReference>
<dbReference type="InterPro" id="IPR023033">
    <property type="entry name" value="Ala_tRNA_ligase_euk/bac"/>
</dbReference>
<accession>A0A4R1R0G1</accession>
<evidence type="ECO:0000259" key="15">
    <source>
        <dbReference type="PROSITE" id="PS50860"/>
    </source>
</evidence>
<dbReference type="InterPro" id="IPR003156">
    <property type="entry name" value="DHHA1_dom"/>
</dbReference>
<evidence type="ECO:0000256" key="12">
    <source>
        <dbReference type="ARBA" id="ARBA00048300"/>
    </source>
</evidence>
<dbReference type="GO" id="GO:0008270">
    <property type="term" value="F:zinc ion binding"/>
    <property type="evidence" value="ECO:0007669"/>
    <property type="project" value="UniProtKB-UniRule"/>
</dbReference>
<keyword evidence="10 13" id="KW-0030">Aminoacyl-tRNA synthetase</keyword>
<dbReference type="OrthoDB" id="9803884at2"/>
<dbReference type="InterPro" id="IPR002318">
    <property type="entry name" value="Ala-tRNA-lgiase_IIc"/>
</dbReference>
<evidence type="ECO:0000256" key="8">
    <source>
        <dbReference type="ARBA" id="ARBA00022884"/>
    </source>
</evidence>
<dbReference type="EC" id="6.1.1.7" evidence="13"/>
<dbReference type="FunFam" id="3.30.54.20:FF:000001">
    <property type="entry name" value="Alanine--tRNA ligase"/>
    <property type="match status" value="1"/>
</dbReference>
<dbReference type="FunFam" id="3.10.310.40:FF:000001">
    <property type="entry name" value="Alanine--tRNA ligase"/>
    <property type="match status" value="1"/>
</dbReference>
<evidence type="ECO:0000256" key="7">
    <source>
        <dbReference type="ARBA" id="ARBA00022840"/>
    </source>
</evidence>
<keyword evidence="5 13" id="KW-0547">Nucleotide-binding</keyword>
<comment type="catalytic activity">
    <reaction evidence="12 13">
        <text>tRNA(Ala) + L-alanine + ATP = L-alanyl-tRNA(Ala) + AMP + diphosphate</text>
        <dbReference type="Rhea" id="RHEA:12540"/>
        <dbReference type="Rhea" id="RHEA-COMP:9657"/>
        <dbReference type="Rhea" id="RHEA-COMP:9923"/>
        <dbReference type="ChEBI" id="CHEBI:30616"/>
        <dbReference type="ChEBI" id="CHEBI:33019"/>
        <dbReference type="ChEBI" id="CHEBI:57972"/>
        <dbReference type="ChEBI" id="CHEBI:78442"/>
        <dbReference type="ChEBI" id="CHEBI:78497"/>
        <dbReference type="ChEBI" id="CHEBI:456215"/>
        <dbReference type="EC" id="6.1.1.7"/>
    </reaction>
</comment>
<dbReference type="GO" id="GO:0016740">
    <property type="term" value="F:transferase activity"/>
    <property type="evidence" value="ECO:0007669"/>
    <property type="project" value="UniProtKB-ARBA"/>
</dbReference>
<dbReference type="InterPro" id="IPR012947">
    <property type="entry name" value="tRNA_SAD"/>
</dbReference>
<evidence type="ECO:0000313" key="16">
    <source>
        <dbReference type="EMBL" id="TCL58793.1"/>
    </source>
</evidence>
<evidence type="ECO:0000256" key="5">
    <source>
        <dbReference type="ARBA" id="ARBA00022741"/>
    </source>
</evidence>
<keyword evidence="7 13" id="KW-0067">ATP-binding</keyword>
<dbReference type="Pfam" id="PF02272">
    <property type="entry name" value="DHHA1"/>
    <property type="match status" value="1"/>
</dbReference>
<dbReference type="FunFam" id="3.30.980.10:FF:000004">
    <property type="entry name" value="Alanine--tRNA ligase, cytoplasmic"/>
    <property type="match status" value="1"/>
</dbReference>
<keyword evidence="4 13" id="KW-0479">Metal-binding</keyword>
<dbReference type="GO" id="GO:0004813">
    <property type="term" value="F:alanine-tRNA ligase activity"/>
    <property type="evidence" value="ECO:0007669"/>
    <property type="project" value="UniProtKB-UniRule"/>
</dbReference>
<dbReference type="InterPro" id="IPR018162">
    <property type="entry name" value="Ala-tRNA-ligase_IIc_anticod-bd"/>
</dbReference>
<keyword evidence="9 13" id="KW-0648">Protein biosynthesis</keyword>
<dbReference type="SUPFAM" id="SSF55186">
    <property type="entry name" value="ThrRS/AlaRS common domain"/>
    <property type="match status" value="1"/>
</dbReference>
<dbReference type="Gene3D" id="3.10.310.40">
    <property type="match status" value="1"/>
</dbReference>
<dbReference type="PANTHER" id="PTHR11777:SF9">
    <property type="entry name" value="ALANINE--TRNA LIGASE, CYTOPLASMIC"/>
    <property type="match status" value="1"/>
</dbReference>
<dbReference type="CDD" id="cd00673">
    <property type="entry name" value="AlaRS_core"/>
    <property type="match status" value="1"/>
</dbReference>
<dbReference type="AlphaFoldDB" id="A0A4R1R0G1"/>
<dbReference type="InterPro" id="IPR018163">
    <property type="entry name" value="Thr/Ala-tRNA-synth_IIc_edit"/>
</dbReference>
<feature type="binding site" evidence="13">
    <location>
        <position position="662"/>
    </location>
    <ligand>
        <name>Zn(2+)</name>
        <dbReference type="ChEBI" id="CHEBI:29105"/>
    </ligand>
</feature>
<dbReference type="GO" id="GO:0000049">
    <property type="term" value="F:tRNA binding"/>
    <property type="evidence" value="ECO:0007669"/>
    <property type="project" value="UniProtKB-KW"/>
</dbReference>
<comment type="similarity">
    <text evidence="1 13">Belongs to the class-II aminoacyl-tRNA synthetase family.</text>
</comment>
<dbReference type="InterPro" id="IPR050058">
    <property type="entry name" value="Ala-tRNA_ligase"/>
</dbReference>
<evidence type="ECO:0000256" key="9">
    <source>
        <dbReference type="ARBA" id="ARBA00022917"/>
    </source>
</evidence>
<keyword evidence="17" id="KW-1185">Reference proteome</keyword>
<feature type="domain" description="Alanyl-transfer RNA synthetases family profile" evidence="15">
    <location>
        <begin position="2"/>
        <end position="705"/>
    </location>
</feature>
<keyword evidence="6 13" id="KW-0862">Zinc</keyword>
<feature type="coiled-coil region" evidence="14">
    <location>
        <begin position="721"/>
        <end position="748"/>
    </location>
</feature>
<keyword evidence="14" id="KW-0175">Coiled coil</keyword>
<evidence type="ECO:0000256" key="3">
    <source>
        <dbReference type="ARBA" id="ARBA00022598"/>
    </source>
</evidence>
<evidence type="ECO:0000256" key="13">
    <source>
        <dbReference type="HAMAP-Rule" id="MF_00036"/>
    </source>
</evidence>
<evidence type="ECO:0000256" key="2">
    <source>
        <dbReference type="ARBA" id="ARBA00022555"/>
    </source>
</evidence>
<dbReference type="HAMAP" id="MF_00036_B">
    <property type="entry name" value="Ala_tRNA_synth_B"/>
    <property type="match status" value="1"/>
</dbReference>
<dbReference type="InterPro" id="IPR045864">
    <property type="entry name" value="aa-tRNA-synth_II/BPL/LPL"/>
</dbReference>
<feature type="binding site" evidence="13">
    <location>
        <position position="564"/>
    </location>
    <ligand>
        <name>Zn(2+)</name>
        <dbReference type="ChEBI" id="CHEBI:29105"/>
    </ligand>
</feature>
<evidence type="ECO:0000256" key="10">
    <source>
        <dbReference type="ARBA" id="ARBA00023146"/>
    </source>
</evidence>
<dbReference type="EMBL" id="SLUN01000040">
    <property type="protein sequence ID" value="TCL58793.1"/>
    <property type="molecule type" value="Genomic_DNA"/>
</dbReference>
<dbReference type="SMART" id="SM00863">
    <property type="entry name" value="tRNA_SAD"/>
    <property type="match status" value="1"/>
</dbReference>
<evidence type="ECO:0000256" key="4">
    <source>
        <dbReference type="ARBA" id="ARBA00022723"/>
    </source>
</evidence>
<comment type="domain">
    <text evidence="13">Consists of three domains; the N-terminal catalytic domain, the editing domain and the C-terminal C-Ala domain. The editing domain removes incorrectly charged amino acids, while the C-Ala domain, along with tRNA(Ala), serves as a bridge to cooperatively bring together the editing and aminoacylation centers thus stimulating deacylation of misacylated tRNAs.</text>
</comment>
<evidence type="ECO:0000256" key="11">
    <source>
        <dbReference type="ARBA" id="ARBA00024779"/>
    </source>
</evidence>
<feature type="binding site" evidence="13">
    <location>
        <position position="560"/>
    </location>
    <ligand>
        <name>Zn(2+)</name>
        <dbReference type="ChEBI" id="CHEBI:29105"/>
    </ligand>
</feature>
<dbReference type="InterPro" id="IPR009000">
    <property type="entry name" value="Transl_B-barrel_sf"/>
</dbReference>
<dbReference type="FunFam" id="3.30.930.10:FF:000004">
    <property type="entry name" value="Alanine--tRNA ligase"/>
    <property type="match status" value="1"/>
</dbReference>